<dbReference type="PANTHER" id="PTHR35902">
    <property type="entry name" value="S-LAYER DOMAIN-LIKE PROTEIN-RELATED"/>
    <property type="match status" value="1"/>
</dbReference>
<dbReference type="InterPro" id="IPR010916">
    <property type="entry name" value="TonB_box_CS"/>
</dbReference>
<feature type="transmembrane region" description="Helical" evidence="1">
    <location>
        <begin position="454"/>
        <end position="474"/>
    </location>
</feature>
<proteinExistence type="predicted"/>
<reference evidence="3" key="1">
    <citation type="submission" date="2022-09" db="EMBL/GenBank/DDBJ databases">
        <title>Haloadaptaus new haloarchaeum isolated from saline soil.</title>
        <authorList>
            <person name="Duran-Viseras A."/>
            <person name="Sanchez-Porro C."/>
            <person name="Ventosa A."/>
        </authorList>
    </citation>
    <scope>NUCLEOTIDE SEQUENCE</scope>
    <source>
        <strain evidence="3">F3-133</strain>
    </source>
</reference>
<dbReference type="Pfam" id="PF07705">
    <property type="entry name" value="CARDB"/>
    <property type="match status" value="1"/>
</dbReference>
<accession>A0A9Q4C4K4</accession>
<keyword evidence="4" id="KW-1185">Reference proteome</keyword>
<dbReference type="EMBL" id="RKLV01000011">
    <property type="protein sequence ID" value="MCX2819732.1"/>
    <property type="molecule type" value="Genomic_DNA"/>
</dbReference>
<dbReference type="PANTHER" id="PTHR35902:SF6">
    <property type="entry name" value="CONSERVED WITHIN P. AEROPHILUM"/>
    <property type="match status" value="1"/>
</dbReference>
<evidence type="ECO:0000313" key="4">
    <source>
        <dbReference type="Proteomes" id="UP001149411"/>
    </source>
</evidence>
<sequence>MRRTVAVLGMVVLLFVSASAVSAQSGTEGIHISDVNVTPETPQVGETVTVTATVENDGETAFSLSQVSLLRWEESSSLGTTNIGTIAPGESIQVPLTTTFETEGTKRFEVRASGKGTNIGTVNYPVSVDVEDSPVRADASVRSAAVGAWNPVEVEVSNGGAGEIRGLRVTADGYGFTTEKDGFLTNLSAGETGTVDVLVSSDVAGEKDIRVSVGYTNSDGNSLTVEDTVTARFEERDHELGLRASSSENGVEATVANVGNAAVQNVRVRGGVAVSSVDVGDLGARSSETVVMNVTGVQRETTVEVTASYELDGERRTTTTTIDYTPRSNIRLTGTSVEGAGSVTVTGSASNVGVEDAEGVVVGVAETPNVEPAPPQSDYFVGTVPASDFGTFELNARVTGNVSEIPVLVSYVADGDSVERVYNVTYSAVGAGMTTQASEASSSQDGSGEGSSGVPTSASVVIAVLVVGVVAYGWRKRG</sequence>
<name>A0A9Q4C4K4_9EURY</name>
<gene>
    <name evidence="3" type="ORF">EGH25_10270</name>
</gene>
<comment type="caution">
    <text evidence="3">The sequence shown here is derived from an EMBL/GenBank/DDBJ whole genome shotgun (WGS) entry which is preliminary data.</text>
</comment>
<dbReference type="InterPro" id="IPR013783">
    <property type="entry name" value="Ig-like_fold"/>
</dbReference>
<keyword evidence="1" id="KW-0472">Membrane</keyword>
<protein>
    <recommendedName>
        <fullName evidence="2">CARDB domain-containing protein</fullName>
    </recommendedName>
</protein>
<keyword evidence="1" id="KW-1133">Transmembrane helix</keyword>
<dbReference type="PROSITE" id="PS00430">
    <property type="entry name" value="TONB_DEPENDENT_REC_1"/>
    <property type="match status" value="1"/>
</dbReference>
<evidence type="ECO:0000313" key="3">
    <source>
        <dbReference type="EMBL" id="MCX2819732.1"/>
    </source>
</evidence>
<feature type="domain" description="CARDB" evidence="2">
    <location>
        <begin position="35"/>
        <end position="112"/>
    </location>
</feature>
<evidence type="ECO:0000256" key="1">
    <source>
        <dbReference type="SAM" id="Phobius"/>
    </source>
</evidence>
<dbReference type="Gene3D" id="2.60.40.10">
    <property type="entry name" value="Immunoglobulins"/>
    <property type="match status" value="1"/>
</dbReference>
<organism evidence="3 4">
    <name type="scientific">Halorutilus salinus</name>
    <dbReference type="NCBI Taxonomy" id="2487751"/>
    <lineage>
        <taxon>Archaea</taxon>
        <taxon>Methanobacteriati</taxon>
        <taxon>Methanobacteriota</taxon>
        <taxon>Stenosarchaea group</taxon>
        <taxon>Halobacteria</taxon>
        <taxon>Halorutilales</taxon>
        <taxon>Halorutilaceae</taxon>
        <taxon>Halorutilus</taxon>
    </lineage>
</organism>
<dbReference type="Proteomes" id="UP001149411">
    <property type="component" value="Unassembled WGS sequence"/>
</dbReference>
<dbReference type="AlphaFoldDB" id="A0A9Q4C4K4"/>
<evidence type="ECO:0000259" key="2">
    <source>
        <dbReference type="Pfam" id="PF07705"/>
    </source>
</evidence>
<dbReference type="RefSeq" id="WP_266088266.1">
    <property type="nucleotide sequence ID" value="NZ_RKLV01000011.1"/>
</dbReference>
<keyword evidence="1" id="KW-0812">Transmembrane</keyword>
<dbReference type="InterPro" id="IPR011635">
    <property type="entry name" value="CARDB"/>
</dbReference>